<evidence type="ECO:0000313" key="1">
    <source>
        <dbReference type="EMBL" id="CAF4028573.1"/>
    </source>
</evidence>
<dbReference type="SUPFAM" id="SSF52777">
    <property type="entry name" value="CoA-dependent acyltransferases"/>
    <property type="match status" value="1"/>
</dbReference>
<dbReference type="Gene3D" id="3.30.559.30">
    <property type="entry name" value="Nonribosomal peptide synthetase, condensation domain"/>
    <property type="match status" value="1"/>
</dbReference>
<reference evidence="1" key="1">
    <citation type="submission" date="2021-02" db="EMBL/GenBank/DDBJ databases">
        <authorList>
            <person name="Nowell W R."/>
        </authorList>
    </citation>
    <scope>NUCLEOTIDE SEQUENCE</scope>
</reference>
<evidence type="ECO:0008006" key="4">
    <source>
        <dbReference type="Google" id="ProtNLM"/>
    </source>
</evidence>
<dbReference type="EMBL" id="CAJOBE010011028">
    <property type="protein sequence ID" value="CAF4121878.1"/>
    <property type="molecule type" value="Genomic_DNA"/>
</dbReference>
<organism evidence="1 3">
    <name type="scientific">Rotaria sordida</name>
    <dbReference type="NCBI Taxonomy" id="392033"/>
    <lineage>
        <taxon>Eukaryota</taxon>
        <taxon>Metazoa</taxon>
        <taxon>Spiralia</taxon>
        <taxon>Gnathifera</taxon>
        <taxon>Rotifera</taxon>
        <taxon>Eurotatoria</taxon>
        <taxon>Bdelloidea</taxon>
        <taxon>Philodinida</taxon>
        <taxon>Philodinidae</taxon>
        <taxon>Rotaria</taxon>
    </lineage>
</organism>
<dbReference type="AlphaFoldDB" id="A0A819QNZ1"/>
<name>A0A819QNZ1_9BILA</name>
<gene>
    <name evidence="2" type="ORF">FNK824_LOCUS32341</name>
    <name evidence="1" type="ORF">OTI717_LOCUS30511</name>
</gene>
<dbReference type="Proteomes" id="UP000663823">
    <property type="component" value="Unassembled WGS sequence"/>
</dbReference>
<dbReference type="EMBL" id="CAJOAX010008228">
    <property type="protein sequence ID" value="CAF4028573.1"/>
    <property type="molecule type" value="Genomic_DNA"/>
</dbReference>
<dbReference type="PANTHER" id="PTHR28037:SF1">
    <property type="entry name" value="ALCOHOL O-ACETYLTRANSFERASE 1-RELATED"/>
    <property type="match status" value="1"/>
</dbReference>
<evidence type="ECO:0000313" key="3">
    <source>
        <dbReference type="Proteomes" id="UP000663823"/>
    </source>
</evidence>
<proteinExistence type="predicted"/>
<protein>
    <recommendedName>
        <fullName evidence="4">O-acyltransferase WSD1 C-terminal domain-containing protein</fullName>
    </recommendedName>
</protein>
<sequence length="336" mass="38187">MLGSAANALMRGSQNYQGFAKIGEVLHLDGPRISLEALSTAVSHLQRRHPVLRSRLQINPEKPNSYLLEEDDTLQLKIREISRKRADHLTYWRREWREREKETVAIVDMTNYCHTEISYGSLDKEITHELVEKCRRESVTVTSAVNSAMLCAITTLVSPSDDQRSALQFSIGADTRRRCIPSVPNHDLSYQVSCILPFTIPKSDIPTDCEGMWHLARTLAQYMKTSIDANQILAIGIILGKLYQKMFGPPDLSLLPTYGNSSWGILPFRAQYTRWQFTGMTPFMNSVRGTTPFTMIQTVNGILTIIFIGNDPVLPLKIIDDFRDRTMQKLHQMIAD</sequence>
<accession>A0A819QNZ1</accession>
<evidence type="ECO:0000313" key="2">
    <source>
        <dbReference type="EMBL" id="CAF4121878.1"/>
    </source>
</evidence>
<comment type="caution">
    <text evidence="1">The sequence shown here is derived from an EMBL/GenBank/DDBJ whole genome shotgun (WGS) entry which is preliminary data.</text>
</comment>
<dbReference type="Proteomes" id="UP000663874">
    <property type="component" value="Unassembled WGS sequence"/>
</dbReference>
<dbReference type="InterPro" id="IPR052058">
    <property type="entry name" value="Alcohol_O-acetyltransferase"/>
</dbReference>
<dbReference type="PANTHER" id="PTHR28037">
    <property type="entry name" value="ALCOHOL O-ACETYLTRANSFERASE 1-RELATED"/>
    <property type="match status" value="1"/>
</dbReference>